<evidence type="ECO:0000313" key="3">
    <source>
        <dbReference type="Proteomes" id="UP000886520"/>
    </source>
</evidence>
<dbReference type="PANTHER" id="PTHR35479">
    <property type="entry name" value="UNNAMED PRODUCT"/>
    <property type="match status" value="1"/>
</dbReference>
<gene>
    <name evidence="2" type="ORF">GOP47_0022913</name>
</gene>
<dbReference type="Proteomes" id="UP000886520">
    <property type="component" value="Chromosome 22"/>
</dbReference>
<keyword evidence="3" id="KW-1185">Reference proteome</keyword>
<sequence>MAGGGMGVQKNKFIEQWATNRENLEQCFKFDRRNAALILTFGILVPIVVYKSIVVEQHKHDVDYNRKPTKFL</sequence>
<dbReference type="OrthoDB" id="504268at2759"/>
<accession>A0A9D4U6B2</accession>
<organism evidence="2 3">
    <name type="scientific">Adiantum capillus-veneris</name>
    <name type="common">Maidenhair fern</name>
    <dbReference type="NCBI Taxonomy" id="13818"/>
    <lineage>
        <taxon>Eukaryota</taxon>
        <taxon>Viridiplantae</taxon>
        <taxon>Streptophyta</taxon>
        <taxon>Embryophyta</taxon>
        <taxon>Tracheophyta</taxon>
        <taxon>Polypodiopsida</taxon>
        <taxon>Polypodiidae</taxon>
        <taxon>Polypodiales</taxon>
        <taxon>Pteridineae</taxon>
        <taxon>Pteridaceae</taxon>
        <taxon>Vittarioideae</taxon>
        <taxon>Adiantum</taxon>
    </lineage>
</organism>
<feature type="transmembrane region" description="Helical" evidence="1">
    <location>
        <begin position="35"/>
        <end position="53"/>
    </location>
</feature>
<name>A0A9D4U6B2_ADICA</name>
<keyword evidence="1" id="KW-1133">Transmembrane helix</keyword>
<keyword evidence="1" id="KW-0472">Membrane</keyword>
<reference evidence="2" key="1">
    <citation type="submission" date="2021-01" db="EMBL/GenBank/DDBJ databases">
        <title>Adiantum capillus-veneris genome.</title>
        <authorList>
            <person name="Fang Y."/>
            <person name="Liao Q."/>
        </authorList>
    </citation>
    <scope>NUCLEOTIDE SEQUENCE</scope>
    <source>
        <strain evidence="2">H3</strain>
        <tissue evidence="2">Leaf</tissue>
    </source>
</reference>
<dbReference type="PANTHER" id="PTHR35479:SF4">
    <property type="entry name" value="OS01G0750800 PROTEIN"/>
    <property type="match status" value="1"/>
</dbReference>
<evidence type="ECO:0000256" key="1">
    <source>
        <dbReference type="SAM" id="Phobius"/>
    </source>
</evidence>
<protein>
    <submittedName>
        <fullName evidence="2">Uncharacterized protein</fullName>
    </submittedName>
</protein>
<evidence type="ECO:0000313" key="2">
    <source>
        <dbReference type="EMBL" id="KAI5062374.1"/>
    </source>
</evidence>
<proteinExistence type="predicted"/>
<keyword evidence="1" id="KW-0812">Transmembrane</keyword>
<dbReference type="EMBL" id="JABFUD020000022">
    <property type="protein sequence ID" value="KAI5062374.1"/>
    <property type="molecule type" value="Genomic_DNA"/>
</dbReference>
<dbReference type="AlphaFoldDB" id="A0A9D4U6B2"/>
<comment type="caution">
    <text evidence="2">The sequence shown here is derived from an EMBL/GenBank/DDBJ whole genome shotgun (WGS) entry which is preliminary data.</text>
</comment>